<feature type="transmembrane region" description="Helical" evidence="6">
    <location>
        <begin position="351"/>
        <end position="373"/>
    </location>
</feature>
<sequence length="466" mass="51599">MSMDAGTKKRLILGLISNWISKLAGSVIQFVQVFVFLKYWSEPLYGEWLIINSIPSYLSFSNIGFGSVAGNEMTMAVARDDRESALRAFQSCWWMITVALTVTGLVVGVLLYQLPVGRLFHLHEISDSDTKWIIAYLGFSVLLGQLEQLLQSAYRCVRRYPYGSFVKSCMSLAAFAVMLVPVLRHQGPRTVALWFAVANVLGTVILALMVRHDIPWISFGWKHASFAEIKKMSLPALAFMGFPMGNALNLQGTLMAVSYALGPVAVVVFSTARTMSRVALQMVQMINSSFEPEFSKSYAQKDIALVRTLHRRACQMAIILALGVIAVMILGGPWALNHWTHGKVPPSRELLSILLLVVVFYALWSTSSGVMYATNQHQKLAAVYLGGTAATVALTYFVAQWYGLYGAAASLLLSELVMNFYVLPATLRIAHDTFPAFLASMFDVPPALHPRTWLRKLSRSHPGLES</sequence>
<dbReference type="HOGENOM" id="CLU_586314_0_0_0"/>
<comment type="subcellular location">
    <subcellularLocation>
        <location evidence="1">Cell membrane</location>
        <topology evidence="1">Multi-pass membrane protein</topology>
    </subcellularLocation>
</comment>
<evidence type="ECO:0000256" key="1">
    <source>
        <dbReference type="ARBA" id="ARBA00004651"/>
    </source>
</evidence>
<proteinExistence type="predicted"/>
<feature type="transmembrane region" description="Helical" evidence="6">
    <location>
        <begin position="12"/>
        <end position="37"/>
    </location>
</feature>
<accession>E8WW59</accession>
<dbReference type="InterPro" id="IPR050833">
    <property type="entry name" value="Poly_Biosynth_Transport"/>
</dbReference>
<keyword evidence="2" id="KW-1003">Cell membrane</keyword>
<dbReference type="eggNOG" id="COG2244">
    <property type="taxonomic scope" value="Bacteria"/>
</dbReference>
<dbReference type="Proteomes" id="UP000000343">
    <property type="component" value="Chromosome"/>
</dbReference>
<feature type="transmembrane region" description="Helical" evidence="6">
    <location>
        <begin position="380"/>
        <end position="398"/>
    </location>
</feature>
<evidence type="ECO:0000256" key="6">
    <source>
        <dbReference type="SAM" id="Phobius"/>
    </source>
</evidence>
<feature type="transmembrane region" description="Helical" evidence="6">
    <location>
        <begin position="254"/>
        <end position="272"/>
    </location>
</feature>
<dbReference type="PaxDb" id="1198114-AciX9_0293"/>
<evidence type="ECO:0000256" key="5">
    <source>
        <dbReference type="ARBA" id="ARBA00023136"/>
    </source>
</evidence>
<dbReference type="STRING" id="1198114.AciX9_0293"/>
<feature type="transmembrane region" description="Helical" evidence="6">
    <location>
        <begin position="162"/>
        <end position="180"/>
    </location>
</feature>
<keyword evidence="3 6" id="KW-0812">Transmembrane</keyword>
<evidence type="ECO:0000313" key="7">
    <source>
        <dbReference type="EMBL" id="ADW67365.1"/>
    </source>
</evidence>
<dbReference type="RefSeq" id="WP_013578693.1">
    <property type="nucleotide sequence ID" value="NC_015064.1"/>
</dbReference>
<feature type="transmembrane region" description="Helical" evidence="6">
    <location>
        <begin position="91"/>
        <end position="112"/>
    </location>
</feature>
<evidence type="ECO:0000313" key="8">
    <source>
        <dbReference type="Proteomes" id="UP000000343"/>
    </source>
</evidence>
<dbReference type="EMBL" id="CP002480">
    <property type="protein sequence ID" value="ADW67365.1"/>
    <property type="molecule type" value="Genomic_DNA"/>
</dbReference>
<keyword evidence="5 6" id="KW-0472">Membrane</keyword>
<name>E8WW59_GRATM</name>
<dbReference type="OrthoDB" id="7011692at2"/>
<evidence type="ECO:0000256" key="2">
    <source>
        <dbReference type="ARBA" id="ARBA00022475"/>
    </source>
</evidence>
<feature type="transmembrane region" description="Helical" evidence="6">
    <location>
        <begin position="404"/>
        <end position="423"/>
    </location>
</feature>
<dbReference type="PANTHER" id="PTHR30250">
    <property type="entry name" value="PST FAMILY PREDICTED COLANIC ACID TRANSPORTER"/>
    <property type="match status" value="1"/>
</dbReference>
<dbReference type="PANTHER" id="PTHR30250:SF11">
    <property type="entry name" value="O-ANTIGEN TRANSPORTER-RELATED"/>
    <property type="match status" value="1"/>
</dbReference>
<keyword evidence="4 6" id="KW-1133">Transmembrane helix</keyword>
<feature type="transmembrane region" description="Helical" evidence="6">
    <location>
        <begin position="49"/>
        <end position="70"/>
    </location>
</feature>
<dbReference type="AlphaFoldDB" id="E8WW59"/>
<gene>
    <name evidence="7" type="ordered locus">AciX9_0293</name>
</gene>
<reference evidence="8" key="1">
    <citation type="submission" date="2011-01" db="EMBL/GenBank/DDBJ databases">
        <title>Complete sequence of chromosome of Acidobacterium sp. MP5ACTX9.</title>
        <authorList>
            <consortium name="US DOE Joint Genome Institute"/>
            <person name="Lucas S."/>
            <person name="Copeland A."/>
            <person name="Lapidus A."/>
            <person name="Cheng J.-F."/>
            <person name="Goodwin L."/>
            <person name="Pitluck S."/>
            <person name="Teshima H."/>
            <person name="Detter J.C."/>
            <person name="Han C."/>
            <person name="Tapia R."/>
            <person name="Land M."/>
            <person name="Hauser L."/>
            <person name="Kyrpides N."/>
            <person name="Ivanova N."/>
            <person name="Ovchinnikova G."/>
            <person name="Pagani I."/>
            <person name="Rawat S.R."/>
            <person name="Mannisto M."/>
            <person name="Haggblom M.M."/>
            <person name="Woyke T."/>
        </authorList>
    </citation>
    <scope>NUCLEOTIDE SEQUENCE [LARGE SCALE GENOMIC DNA]</scope>
    <source>
        <strain evidence="8">MP5ACTX9</strain>
    </source>
</reference>
<evidence type="ECO:0000256" key="4">
    <source>
        <dbReference type="ARBA" id="ARBA00022989"/>
    </source>
</evidence>
<evidence type="ECO:0000256" key="3">
    <source>
        <dbReference type="ARBA" id="ARBA00022692"/>
    </source>
</evidence>
<feature type="transmembrane region" description="Helical" evidence="6">
    <location>
        <begin position="192"/>
        <end position="211"/>
    </location>
</feature>
<protein>
    <submittedName>
        <fullName evidence="7">Uncharacterized protein</fullName>
    </submittedName>
</protein>
<feature type="transmembrane region" description="Helical" evidence="6">
    <location>
        <begin position="317"/>
        <end position="336"/>
    </location>
</feature>
<dbReference type="GO" id="GO:0005886">
    <property type="term" value="C:plasma membrane"/>
    <property type="evidence" value="ECO:0007669"/>
    <property type="project" value="UniProtKB-SubCell"/>
</dbReference>
<organism evidence="8">
    <name type="scientific">Granulicella tundricola (strain ATCC BAA-1859 / DSM 23138 / MP5ACTX9)</name>
    <dbReference type="NCBI Taxonomy" id="1198114"/>
    <lineage>
        <taxon>Bacteria</taxon>
        <taxon>Pseudomonadati</taxon>
        <taxon>Acidobacteriota</taxon>
        <taxon>Terriglobia</taxon>
        <taxon>Terriglobales</taxon>
        <taxon>Acidobacteriaceae</taxon>
        <taxon>Granulicella</taxon>
    </lineage>
</organism>
<dbReference type="KEGG" id="acm:AciX9_0293"/>
<keyword evidence="8" id="KW-1185">Reference proteome</keyword>